<organism evidence="2 3">
    <name type="scientific">Symbiodinium pilosum</name>
    <name type="common">Dinoflagellate</name>
    <dbReference type="NCBI Taxonomy" id="2952"/>
    <lineage>
        <taxon>Eukaryota</taxon>
        <taxon>Sar</taxon>
        <taxon>Alveolata</taxon>
        <taxon>Dinophyceae</taxon>
        <taxon>Suessiales</taxon>
        <taxon>Symbiodiniaceae</taxon>
        <taxon>Symbiodinium</taxon>
    </lineage>
</organism>
<name>A0A812VSE2_SYMPI</name>
<dbReference type="AlphaFoldDB" id="A0A812VSE2"/>
<evidence type="ECO:0000256" key="1">
    <source>
        <dbReference type="SAM" id="MobiDB-lite"/>
    </source>
</evidence>
<proteinExistence type="predicted"/>
<dbReference type="EMBL" id="CAJNIZ010043238">
    <property type="protein sequence ID" value="CAE7654761.1"/>
    <property type="molecule type" value="Genomic_DNA"/>
</dbReference>
<gene>
    <name evidence="2" type="ORF">SPIL2461_LOCUS17559</name>
</gene>
<reference evidence="2" key="1">
    <citation type="submission" date="2021-02" db="EMBL/GenBank/DDBJ databases">
        <authorList>
            <person name="Dougan E. K."/>
            <person name="Rhodes N."/>
            <person name="Thang M."/>
            <person name="Chan C."/>
        </authorList>
    </citation>
    <scope>NUCLEOTIDE SEQUENCE</scope>
</reference>
<dbReference type="Proteomes" id="UP000649617">
    <property type="component" value="Unassembled WGS sequence"/>
</dbReference>
<evidence type="ECO:0000313" key="3">
    <source>
        <dbReference type="Proteomes" id="UP000649617"/>
    </source>
</evidence>
<evidence type="ECO:0000313" key="2">
    <source>
        <dbReference type="EMBL" id="CAE7654761.1"/>
    </source>
</evidence>
<accession>A0A812VSE2</accession>
<feature type="compositionally biased region" description="Acidic residues" evidence="1">
    <location>
        <begin position="10"/>
        <end position="24"/>
    </location>
</feature>
<protein>
    <submittedName>
        <fullName evidence="2">Uncharacterized protein</fullName>
    </submittedName>
</protein>
<feature type="region of interest" description="Disordered" evidence="1">
    <location>
        <begin position="1"/>
        <end position="27"/>
    </location>
</feature>
<keyword evidence="3" id="KW-1185">Reference proteome</keyword>
<sequence>MGGTESVEQKEEEDVEAEPAEEELGLNPEDVVKMTYSEFNTALGAACRENDLKKFRALWDFISPVRTENHPAFDDNLMAENCIKHLRYAFRHSVTPWRELGVLASAP</sequence>
<comment type="caution">
    <text evidence="2">The sequence shown here is derived from an EMBL/GenBank/DDBJ whole genome shotgun (WGS) entry which is preliminary data.</text>
</comment>